<evidence type="ECO:0000313" key="10">
    <source>
        <dbReference type="Proteomes" id="UP000012040"/>
    </source>
</evidence>
<evidence type="ECO:0000259" key="8">
    <source>
        <dbReference type="Pfam" id="PF13091"/>
    </source>
</evidence>
<name>M4V8E9_9BACT</name>
<dbReference type="GO" id="GO:0016891">
    <property type="term" value="F:RNA endonuclease activity producing 5'-phosphomonoesters, hydrolytic mechanism"/>
    <property type="evidence" value="ECO:0007669"/>
    <property type="project" value="TreeGrafter"/>
</dbReference>
<protein>
    <recommendedName>
        <fullName evidence="3">phospholipase D</fullName>
        <ecNumber evidence="3">3.1.4.4</ecNumber>
    </recommendedName>
</protein>
<comment type="similarity">
    <text evidence="2">Belongs to the phospholipase D family.</text>
</comment>
<evidence type="ECO:0000256" key="3">
    <source>
        <dbReference type="ARBA" id="ARBA00012027"/>
    </source>
</evidence>
<dbReference type="KEGG" id="bex:A11Q_515"/>
<dbReference type="EMBL" id="CP003537">
    <property type="protein sequence ID" value="AGH94735.1"/>
    <property type="molecule type" value="Genomic_DNA"/>
</dbReference>
<dbReference type="AlphaFoldDB" id="M4V8E9"/>
<evidence type="ECO:0000313" key="9">
    <source>
        <dbReference type="EMBL" id="AGH94735.1"/>
    </source>
</evidence>
<accession>M4V8E9</accession>
<dbReference type="Pfam" id="PF13091">
    <property type="entry name" value="PLDc_2"/>
    <property type="match status" value="2"/>
</dbReference>
<dbReference type="InterPro" id="IPR025202">
    <property type="entry name" value="PLD-like_dom"/>
</dbReference>
<dbReference type="SUPFAM" id="SSF56024">
    <property type="entry name" value="Phospholipase D/nuclease"/>
    <property type="match status" value="2"/>
</dbReference>
<dbReference type="PANTHER" id="PTHR43856:SF1">
    <property type="entry name" value="MITOCHONDRIAL CARDIOLIPIN HYDROLASE"/>
    <property type="match status" value="1"/>
</dbReference>
<dbReference type="Proteomes" id="UP000012040">
    <property type="component" value="Chromosome"/>
</dbReference>
<dbReference type="GO" id="GO:0016042">
    <property type="term" value="P:lipid catabolic process"/>
    <property type="evidence" value="ECO:0007669"/>
    <property type="project" value="UniProtKB-KW"/>
</dbReference>
<dbReference type="HOGENOM" id="CLU_047394_1_0_7"/>
<dbReference type="Gene3D" id="3.30.870.10">
    <property type="entry name" value="Endonuclease Chain A"/>
    <property type="match status" value="2"/>
</dbReference>
<dbReference type="RefSeq" id="WP_015469225.1">
    <property type="nucleotide sequence ID" value="NC_020813.1"/>
</dbReference>
<evidence type="ECO:0000256" key="2">
    <source>
        <dbReference type="ARBA" id="ARBA00008664"/>
    </source>
</evidence>
<comment type="catalytic activity">
    <reaction evidence="1">
        <text>a 1,2-diacyl-sn-glycero-3-phosphocholine + H2O = a 1,2-diacyl-sn-glycero-3-phosphate + choline + H(+)</text>
        <dbReference type="Rhea" id="RHEA:14445"/>
        <dbReference type="ChEBI" id="CHEBI:15354"/>
        <dbReference type="ChEBI" id="CHEBI:15377"/>
        <dbReference type="ChEBI" id="CHEBI:15378"/>
        <dbReference type="ChEBI" id="CHEBI:57643"/>
        <dbReference type="ChEBI" id="CHEBI:58608"/>
        <dbReference type="EC" id="3.1.4.4"/>
    </reaction>
</comment>
<evidence type="ECO:0000256" key="4">
    <source>
        <dbReference type="ARBA" id="ARBA00022801"/>
    </source>
</evidence>
<keyword evidence="4" id="KW-0378">Hydrolase</keyword>
<feature type="domain" description="Phospholipase D-like" evidence="8">
    <location>
        <begin position="268"/>
        <end position="399"/>
    </location>
</feature>
<dbReference type="GO" id="GO:0004630">
    <property type="term" value="F:phospholipase D activity"/>
    <property type="evidence" value="ECO:0007669"/>
    <property type="project" value="UniProtKB-EC"/>
</dbReference>
<organism evidence="9 10">
    <name type="scientific">Pseudobdellovibrio exovorus JSS</name>
    <dbReference type="NCBI Taxonomy" id="1184267"/>
    <lineage>
        <taxon>Bacteria</taxon>
        <taxon>Pseudomonadati</taxon>
        <taxon>Bdellovibrionota</taxon>
        <taxon>Bdellovibrionia</taxon>
        <taxon>Bdellovibrionales</taxon>
        <taxon>Pseudobdellovibrionaceae</taxon>
        <taxon>Pseudobdellovibrio</taxon>
    </lineage>
</organism>
<keyword evidence="5" id="KW-0442">Lipid degradation</keyword>
<feature type="signal peptide" evidence="7">
    <location>
        <begin position="1"/>
        <end position="25"/>
    </location>
</feature>
<keyword evidence="10" id="KW-1185">Reference proteome</keyword>
<evidence type="ECO:0000256" key="1">
    <source>
        <dbReference type="ARBA" id="ARBA00000798"/>
    </source>
</evidence>
<dbReference type="EC" id="3.1.4.4" evidence="3"/>
<dbReference type="STRING" id="1184267.A11Q_515"/>
<evidence type="ECO:0000256" key="7">
    <source>
        <dbReference type="SAM" id="SignalP"/>
    </source>
</evidence>
<reference evidence="9 10" key="1">
    <citation type="journal article" date="2013" name="ISME J.">
        <title>By their genes ye shall know them: genomic signatures of predatory bacteria.</title>
        <authorList>
            <person name="Pasternak Z."/>
            <person name="Pietrokovski S."/>
            <person name="Rotem O."/>
            <person name="Gophna U."/>
            <person name="Lurie-Weinberger M.N."/>
            <person name="Jurkevitch E."/>
        </authorList>
    </citation>
    <scope>NUCLEOTIDE SEQUENCE [LARGE SCALE GENOMIC DNA]</scope>
    <source>
        <strain evidence="9 10">JSS</strain>
    </source>
</reference>
<feature type="domain" description="Phospholipase D-like" evidence="8">
    <location>
        <begin position="49"/>
        <end position="217"/>
    </location>
</feature>
<evidence type="ECO:0000256" key="5">
    <source>
        <dbReference type="ARBA" id="ARBA00022963"/>
    </source>
</evidence>
<proteinExistence type="inferred from homology"/>
<keyword evidence="7" id="KW-0732">Signal</keyword>
<dbReference type="PATRIC" id="fig|1184267.3.peg.525"/>
<keyword evidence="6" id="KW-0443">Lipid metabolism</keyword>
<feature type="chain" id="PRO_5004059961" description="phospholipase D" evidence="7">
    <location>
        <begin position="26"/>
        <end position="410"/>
    </location>
</feature>
<dbReference type="OrthoDB" id="3740959at2"/>
<gene>
    <name evidence="9" type="ORF">A11Q_515</name>
</gene>
<dbReference type="InterPro" id="IPR051406">
    <property type="entry name" value="PLD_domain"/>
</dbReference>
<dbReference type="PANTHER" id="PTHR43856">
    <property type="entry name" value="CARDIOLIPIN HYDROLASE"/>
    <property type="match status" value="1"/>
</dbReference>
<evidence type="ECO:0000256" key="6">
    <source>
        <dbReference type="ARBA" id="ARBA00023098"/>
    </source>
</evidence>
<sequence length="410" mass="45644">MHKVFRILKAQLSFLVLLNSLPAFSFDVEPLFNTPGFHGDATTTIEDRLIEMIRDAREGSKIRVALYHISRANLAQELVIASHRGVDVQIVLDGGTAHEIEENGSPLNILAYGFSGYSEGLKCAEDEVCLKLCKGPLAAPLSILKLKKNHDLGNACRGLIANHNKFFLFSDLNDGNSHVVAQTSANMADGQLKMYNDLLLIKNNPDFFEDFLNYWQKLKGDQTALFKKSHPTISDESGKLKSYFFPRLVSKDPVLSLLKKVNCKLPNSSIKASQSAFTRGGVAREMARLQAEGCDLQVITRVDPVQKSPGKKVIRSLRSEDLVILPYRGQEEKDRSENSIHTKIVLINASIDNSSEKVPVVLTGSHNLDLFSLRTNDEVLIEVRDQSVYEAYDAFLERILQDARDAGICI</sequence>
<dbReference type="eggNOG" id="COG1502">
    <property type="taxonomic scope" value="Bacteria"/>
</dbReference>